<sequence>MGCAARGDSRRFCVIIRFFIEETRRISRELVFCLEGNVVPVSREHDVAVDGGPIDLDSAVSKVLEDLVMWMAILGVVRTRDDRCCSADLNPSRPLAG</sequence>
<dbReference type="AlphaFoldDB" id="A0A202E3K4"/>
<evidence type="ECO:0000313" key="2">
    <source>
        <dbReference type="Proteomes" id="UP000196084"/>
    </source>
</evidence>
<proteinExistence type="predicted"/>
<gene>
    <name evidence="1" type="ORF">B2G88_19035</name>
</gene>
<accession>A0A202E3K4</accession>
<evidence type="ECO:0000313" key="1">
    <source>
        <dbReference type="EMBL" id="OVE82873.1"/>
    </source>
</evidence>
<organism evidence="1 2">
    <name type="scientific">Natronolimnobius baerhuensis</name>
    <dbReference type="NCBI Taxonomy" id="253108"/>
    <lineage>
        <taxon>Archaea</taxon>
        <taxon>Methanobacteriati</taxon>
        <taxon>Methanobacteriota</taxon>
        <taxon>Stenosarchaea group</taxon>
        <taxon>Halobacteria</taxon>
        <taxon>Halobacteriales</taxon>
        <taxon>Natrialbaceae</taxon>
        <taxon>Natronolimnobius</taxon>
    </lineage>
</organism>
<keyword evidence="2" id="KW-1185">Reference proteome</keyword>
<protein>
    <submittedName>
        <fullName evidence="1">Uncharacterized protein</fullName>
    </submittedName>
</protein>
<comment type="caution">
    <text evidence="1">The sequence shown here is derived from an EMBL/GenBank/DDBJ whole genome shotgun (WGS) entry which is preliminary data.</text>
</comment>
<dbReference type="Proteomes" id="UP000196084">
    <property type="component" value="Unassembled WGS sequence"/>
</dbReference>
<name>A0A202E3K4_9EURY</name>
<dbReference type="EMBL" id="MWPH01000006">
    <property type="protein sequence ID" value="OVE82873.1"/>
    <property type="molecule type" value="Genomic_DNA"/>
</dbReference>
<reference evidence="1 2" key="1">
    <citation type="submission" date="2017-02" db="EMBL/GenBank/DDBJ databases">
        <title>Natronthermophilus aegyptiacus gen. nov.,sp. nov., an aerobic, extremely halophilic alkalithermophilic archaeon isolated from the athalassohaline Wadi An Natrun, Egypt.</title>
        <authorList>
            <person name="Zhao B."/>
        </authorList>
    </citation>
    <scope>NUCLEOTIDE SEQUENCE [LARGE SCALE GENOMIC DNA]</scope>
    <source>
        <strain evidence="1 2">CGMCC 1.3597</strain>
    </source>
</reference>